<evidence type="ECO:0000256" key="1">
    <source>
        <dbReference type="SAM" id="MobiDB-lite"/>
    </source>
</evidence>
<dbReference type="AlphaFoldDB" id="A0A1Q3D1E4"/>
<name>A0A1Q3D1E4_CEPFO</name>
<evidence type="ECO:0000313" key="3">
    <source>
        <dbReference type="Proteomes" id="UP000187406"/>
    </source>
</evidence>
<reference evidence="3" key="1">
    <citation type="submission" date="2016-04" db="EMBL/GenBank/DDBJ databases">
        <title>Cephalotus genome sequencing.</title>
        <authorList>
            <person name="Fukushima K."/>
            <person name="Hasebe M."/>
            <person name="Fang X."/>
        </authorList>
    </citation>
    <scope>NUCLEOTIDE SEQUENCE [LARGE SCALE GENOMIC DNA]</scope>
    <source>
        <strain evidence="3">cv. St1</strain>
    </source>
</reference>
<feature type="non-terminal residue" evidence="2">
    <location>
        <position position="1"/>
    </location>
</feature>
<gene>
    <name evidence="2" type="ORF">CFOL_v3_29664</name>
</gene>
<proteinExistence type="predicted"/>
<feature type="non-terminal residue" evidence="2">
    <location>
        <position position="100"/>
    </location>
</feature>
<sequence>SGHGRNRKNLNPSHYVPDHDETDSDEGSDGEGGFGRRNYGRRNCDFEEYRLKADVPSFNENLQIEDFLDWLSEVKRWAYMMNVQDEKVMRVMAFKFKSGA</sequence>
<accession>A0A1Q3D1E4</accession>
<feature type="compositionally biased region" description="Acidic residues" evidence="1">
    <location>
        <begin position="20"/>
        <end position="29"/>
    </location>
</feature>
<organism evidence="2 3">
    <name type="scientific">Cephalotus follicularis</name>
    <name type="common">Albany pitcher plant</name>
    <dbReference type="NCBI Taxonomy" id="3775"/>
    <lineage>
        <taxon>Eukaryota</taxon>
        <taxon>Viridiplantae</taxon>
        <taxon>Streptophyta</taxon>
        <taxon>Embryophyta</taxon>
        <taxon>Tracheophyta</taxon>
        <taxon>Spermatophyta</taxon>
        <taxon>Magnoliopsida</taxon>
        <taxon>eudicotyledons</taxon>
        <taxon>Gunneridae</taxon>
        <taxon>Pentapetalae</taxon>
        <taxon>rosids</taxon>
        <taxon>fabids</taxon>
        <taxon>Oxalidales</taxon>
        <taxon>Cephalotaceae</taxon>
        <taxon>Cephalotus</taxon>
    </lineage>
</organism>
<feature type="region of interest" description="Disordered" evidence="1">
    <location>
        <begin position="1"/>
        <end position="40"/>
    </location>
</feature>
<dbReference type="InParanoid" id="A0A1Q3D1E4"/>
<protein>
    <submittedName>
        <fullName evidence="2">Uncharacterized protein</fullName>
    </submittedName>
</protein>
<dbReference type="EMBL" id="BDDD01003828">
    <property type="protein sequence ID" value="GAV86231.1"/>
    <property type="molecule type" value="Genomic_DNA"/>
</dbReference>
<dbReference type="Proteomes" id="UP000187406">
    <property type="component" value="Unassembled WGS sequence"/>
</dbReference>
<comment type="caution">
    <text evidence="2">The sequence shown here is derived from an EMBL/GenBank/DDBJ whole genome shotgun (WGS) entry which is preliminary data.</text>
</comment>
<evidence type="ECO:0000313" key="2">
    <source>
        <dbReference type="EMBL" id="GAV86231.1"/>
    </source>
</evidence>
<dbReference type="OrthoDB" id="1934635at2759"/>
<keyword evidence="3" id="KW-1185">Reference proteome</keyword>